<dbReference type="AlphaFoldDB" id="A0A4U5USM8"/>
<dbReference type="GO" id="GO:0036064">
    <property type="term" value="C:ciliary basal body"/>
    <property type="evidence" value="ECO:0007669"/>
    <property type="project" value="TreeGrafter"/>
</dbReference>
<dbReference type="Proteomes" id="UP000298787">
    <property type="component" value="Chromosome 11"/>
</dbReference>
<evidence type="ECO:0000256" key="2">
    <source>
        <dbReference type="ARBA" id="ARBA00010841"/>
    </source>
</evidence>
<accession>A0A4U5USM8</accession>
<dbReference type="EMBL" id="CM014088">
    <property type="protein sequence ID" value="TKS77929.1"/>
    <property type="molecule type" value="Genomic_DNA"/>
</dbReference>
<evidence type="ECO:0000256" key="4">
    <source>
        <dbReference type="ARBA" id="ARBA00023054"/>
    </source>
</evidence>
<feature type="region of interest" description="Disordered" evidence="8">
    <location>
        <begin position="1"/>
        <end position="41"/>
    </location>
</feature>
<dbReference type="STRING" id="240159.A0A4U5USM8"/>
<feature type="compositionally biased region" description="Basic and acidic residues" evidence="8">
    <location>
        <begin position="480"/>
        <end position="490"/>
    </location>
</feature>
<comment type="similarity">
    <text evidence="2">Belongs to the CFAP157 family.</text>
</comment>
<dbReference type="PANTHER" id="PTHR31954:SF1">
    <property type="entry name" value="CILIA- AND FLAGELLA-ASSOCIATED PROTEIN 157"/>
    <property type="match status" value="1"/>
</dbReference>
<name>A0A4U5USM8_COLLU</name>
<gene>
    <name evidence="9" type="ORF">D9C73_013246</name>
</gene>
<evidence type="ECO:0000256" key="5">
    <source>
        <dbReference type="ARBA" id="ARBA00023069"/>
    </source>
</evidence>
<feature type="coiled-coil region" evidence="7">
    <location>
        <begin position="288"/>
        <end position="364"/>
    </location>
</feature>
<feature type="compositionally biased region" description="Basic and acidic residues" evidence="8">
    <location>
        <begin position="32"/>
        <end position="41"/>
    </location>
</feature>
<comment type="subcellular location">
    <subcellularLocation>
        <location evidence="1">Cell projection</location>
        <location evidence="1">Cilium</location>
    </subcellularLocation>
</comment>
<evidence type="ECO:0000256" key="3">
    <source>
        <dbReference type="ARBA" id="ARBA00014087"/>
    </source>
</evidence>
<dbReference type="InterPro" id="IPR038844">
    <property type="entry name" value="CFAP157"/>
</dbReference>
<keyword evidence="10" id="KW-1185">Reference proteome</keyword>
<dbReference type="GO" id="GO:0008017">
    <property type="term" value="F:microtubule binding"/>
    <property type="evidence" value="ECO:0007669"/>
    <property type="project" value="TreeGrafter"/>
</dbReference>
<organism evidence="9 10">
    <name type="scientific">Collichthys lucidus</name>
    <name type="common">Big head croaker</name>
    <name type="synonym">Sciaena lucida</name>
    <dbReference type="NCBI Taxonomy" id="240159"/>
    <lineage>
        <taxon>Eukaryota</taxon>
        <taxon>Metazoa</taxon>
        <taxon>Chordata</taxon>
        <taxon>Craniata</taxon>
        <taxon>Vertebrata</taxon>
        <taxon>Euteleostomi</taxon>
        <taxon>Actinopterygii</taxon>
        <taxon>Neopterygii</taxon>
        <taxon>Teleostei</taxon>
        <taxon>Neoteleostei</taxon>
        <taxon>Acanthomorphata</taxon>
        <taxon>Eupercaria</taxon>
        <taxon>Sciaenidae</taxon>
        <taxon>Collichthys</taxon>
    </lineage>
</organism>
<keyword evidence="9" id="KW-0282">Flagellum</keyword>
<reference evidence="9 10" key="1">
    <citation type="submission" date="2019-01" db="EMBL/GenBank/DDBJ databases">
        <title>Genome Assembly of Collichthys lucidus.</title>
        <authorList>
            <person name="Cai M."/>
            <person name="Xiao S."/>
        </authorList>
    </citation>
    <scope>NUCLEOTIDE SEQUENCE [LARGE SCALE GENOMIC DNA]</scope>
    <source>
        <strain evidence="9">JT15FE1705JMU</strain>
        <tissue evidence="9">Muscle</tissue>
    </source>
</reference>
<evidence type="ECO:0000256" key="8">
    <source>
        <dbReference type="SAM" id="MobiDB-lite"/>
    </source>
</evidence>
<evidence type="ECO:0000256" key="7">
    <source>
        <dbReference type="SAM" id="Coils"/>
    </source>
</evidence>
<feature type="region of interest" description="Disordered" evidence="8">
    <location>
        <begin position="471"/>
        <end position="490"/>
    </location>
</feature>
<feature type="compositionally biased region" description="Basic and acidic residues" evidence="8">
    <location>
        <begin position="8"/>
        <end position="24"/>
    </location>
</feature>
<keyword evidence="4 7" id="KW-0175">Coiled coil</keyword>
<evidence type="ECO:0000256" key="1">
    <source>
        <dbReference type="ARBA" id="ARBA00004138"/>
    </source>
</evidence>
<proteinExistence type="inferred from homology"/>
<dbReference type="GO" id="GO:0007288">
    <property type="term" value="P:sperm axoneme assembly"/>
    <property type="evidence" value="ECO:0007669"/>
    <property type="project" value="TreeGrafter"/>
</dbReference>
<keyword evidence="6" id="KW-0966">Cell projection</keyword>
<evidence type="ECO:0000256" key="6">
    <source>
        <dbReference type="ARBA" id="ARBA00023273"/>
    </source>
</evidence>
<evidence type="ECO:0000313" key="10">
    <source>
        <dbReference type="Proteomes" id="UP000298787"/>
    </source>
</evidence>
<keyword evidence="5" id="KW-0969">Cilium</keyword>
<evidence type="ECO:0000313" key="9">
    <source>
        <dbReference type="EMBL" id="TKS77929.1"/>
    </source>
</evidence>
<dbReference type="PANTHER" id="PTHR31954">
    <property type="entry name" value="CILIA- AND FLAGELLA-ASSOCIATED PROTEIN 157"/>
    <property type="match status" value="1"/>
</dbReference>
<sequence>MPKKKDKKTGDKQKEDKKTSKKDTSATPANKSSHDEKDKDLYLTQIRHLDEQLERYQLKYDQVERQKNDLNSQYSALEKEKKDIVEYLKRSVLEKEEEVDELKELLESQQKAADKDKDALQLQHSQLRQELQDRIDELTTENMTLVARLAGLEEFQKQKEELISNMESLEKQLTSQKEKHKADVHSLEMKALLEQKRLEKEMESHVAAMAAQVQHLVDQKVPETIRLALQENTEVKAQFSQLSEQAQVLMGQNSALRARKSQLSVDLGILEEMLSEMSHQSCIRKKVVEQLTEKCQQLQAELKDCSQERKQLQAENTRVLTEMEALRQGRAALSEQCSKTRAEVRRLEVELEEERRRRSRMKSNMQEVAITLKQAMTEAATEKDSEVDLQWRQLMQKVLVVMDMPTLTNSTTKNNQLNELQTSDPVAASHHSPPGGVTVGSEQILSIMGGHDSWRQRQLKENQSCDTFSPVLYTGQQQLQKDKAEAASRP</sequence>
<protein>
    <recommendedName>
        <fullName evidence="3">Cilia- and flagella-associated protein 157</fullName>
    </recommendedName>
</protein>